<feature type="region of interest" description="Disordered" evidence="1">
    <location>
        <begin position="178"/>
        <end position="210"/>
    </location>
</feature>
<dbReference type="Proteomes" id="UP001153069">
    <property type="component" value="Unassembled WGS sequence"/>
</dbReference>
<feature type="compositionally biased region" description="Basic and acidic residues" evidence="1">
    <location>
        <begin position="54"/>
        <end position="65"/>
    </location>
</feature>
<evidence type="ECO:0000256" key="1">
    <source>
        <dbReference type="SAM" id="MobiDB-lite"/>
    </source>
</evidence>
<sequence>MRAYIPRKRKTTKKSPVMGPLIPPAAAKLPPPPVLEEEESDFYIPDGDDAFLTFDEKTPEPDHYHSHTNNHHHHHHHAVTHSTSTSSLLLAPIDEQQPDSADRAVAILENFFFGGCTMPKPTLKAVSSTAAVASWEGDSSSINSCPVESSPSCVSQLPVCSCEQKYLFTGLHNVTQSQQDVEQQSPNSLRRSSSCSPKPKKASLKKLNSANSLNSSKRNVSFTEISVREYDVELSDHPSCSFGPPIQLGWDYQEKETVPVEDYEVTRSPQRREVHELVLSYNARRRRLKQSGYKKKEIKTMEKEVDRIKRERLVTEFFLPASAIDETFERVFVGIRELWRPKKRRDSSCEVHHGLY</sequence>
<feature type="region of interest" description="Disordered" evidence="1">
    <location>
        <begin position="1"/>
        <end position="39"/>
    </location>
</feature>
<protein>
    <submittedName>
        <fullName evidence="2">Uncharacterized protein</fullName>
    </submittedName>
</protein>
<comment type="caution">
    <text evidence="2">The sequence shown here is derived from an EMBL/GenBank/DDBJ whole genome shotgun (WGS) entry which is preliminary data.</text>
</comment>
<dbReference type="OrthoDB" id="48629at2759"/>
<name>A0A9N8D7Y8_9STRA</name>
<organism evidence="2 3">
    <name type="scientific">Seminavis robusta</name>
    <dbReference type="NCBI Taxonomy" id="568900"/>
    <lineage>
        <taxon>Eukaryota</taxon>
        <taxon>Sar</taxon>
        <taxon>Stramenopiles</taxon>
        <taxon>Ochrophyta</taxon>
        <taxon>Bacillariophyta</taxon>
        <taxon>Bacillariophyceae</taxon>
        <taxon>Bacillariophycidae</taxon>
        <taxon>Naviculales</taxon>
        <taxon>Naviculaceae</taxon>
        <taxon>Seminavis</taxon>
    </lineage>
</organism>
<dbReference type="AlphaFoldDB" id="A0A9N8D7Y8"/>
<feature type="compositionally biased region" description="Low complexity" evidence="1">
    <location>
        <begin position="185"/>
        <end position="197"/>
    </location>
</feature>
<feature type="region of interest" description="Disordered" evidence="1">
    <location>
        <begin position="54"/>
        <end position="86"/>
    </location>
</feature>
<proteinExistence type="predicted"/>
<feature type="compositionally biased region" description="Basic residues" evidence="1">
    <location>
        <begin position="1"/>
        <end position="13"/>
    </location>
</feature>
<feature type="compositionally biased region" description="Basic residues" evidence="1">
    <location>
        <begin position="66"/>
        <end position="79"/>
    </location>
</feature>
<keyword evidence="3" id="KW-1185">Reference proteome</keyword>
<reference evidence="2" key="1">
    <citation type="submission" date="2020-06" db="EMBL/GenBank/DDBJ databases">
        <authorList>
            <consortium name="Plant Systems Biology data submission"/>
        </authorList>
    </citation>
    <scope>NUCLEOTIDE SEQUENCE</scope>
    <source>
        <strain evidence="2">D6</strain>
    </source>
</reference>
<evidence type="ECO:0000313" key="3">
    <source>
        <dbReference type="Proteomes" id="UP001153069"/>
    </source>
</evidence>
<dbReference type="EMBL" id="CAICTM010000011">
    <property type="protein sequence ID" value="CAB9496890.1"/>
    <property type="molecule type" value="Genomic_DNA"/>
</dbReference>
<accession>A0A9N8D7Y8</accession>
<evidence type="ECO:0000313" key="2">
    <source>
        <dbReference type="EMBL" id="CAB9496890.1"/>
    </source>
</evidence>
<gene>
    <name evidence="2" type="ORF">SEMRO_11_G008510.1</name>
</gene>